<dbReference type="EMBL" id="CADEPM010000003">
    <property type="protein sequence ID" value="CAB3401953.1"/>
    <property type="molecule type" value="Genomic_DNA"/>
</dbReference>
<evidence type="ECO:0000313" key="2">
    <source>
        <dbReference type="Proteomes" id="UP000494206"/>
    </source>
</evidence>
<reference evidence="1 2" key="1">
    <citation type="submission" date="2020-04" db="EMBL/GenBank/DDBJ databases">
        <authorList>
            <person name="Laetsch R D."/>
            <person name="Stevens L."/>
            <person name="Kumar S."/>
            <person name="Blaxter L. M."/>
        </authorList>
    </citation>
    <scope>NUCLEOTIDE SEQUENCE [LARGE SCALE GENOMIC DNA]</scope>
</reference>
<evidence type="ECO:0000313" key="1">
    <source>
        <dbReference type="EMBL" id="CAB3401953.1"/>
    </source>
</evidence>
<dbReference type="AlphaFoldDB" id="A0A8S1EMC9"/>
<dbReference type="Proteomes" id="UP000494206">
    <property type="component" value="Unassembled WGS sequence"/>
</dbReference>
<proteinExistence type="predicted"/>
<gene>
    <name evidence="1" type="ORF">CBOVIS_LOCUS4633</name>
</gene>
<accession>A0A8S1EMC9</accession>
<name>A0A8S1EMC9_9PELO</name>
<organism evidence="1 2">
    <name type="scientific">Caenorhabditis bovis</name>
    <dbReference type="NCBI Taxonomy" id="2654633"/>
    <lineage>
        <taxon>Eukaryota</taxon>
        <taxon>Metazoa</taxon>
        <taxon>Ecdysozoa</taxon>
        <taxon>Nematoda</taxon>
        <taxon>Chromadorea</taxon>
        <taxon>Rhabditida</taxon>
        <taxon>Rhabditina</taxon>
        <taxon>Rhabditomorpha</taxon>
        <taxon>Rhabditoidea</taxon>
        <taxon>Rhabditidae</taxon>
        <taxon>Peloderinae</taxon>
        <taxon>Caenorhabditis</taxon>
    </lineage>
</organism>
<keyword evidence="2" id="KW-1185">Reference proteome</keyword>
<sequence length="175" mass="20829">MPVVRMLNKKHRREHHEINRDLIHMAFDFNHDEKIIYELNKVVQNHAIEVMSGDRTEVPTNELFDKIEQLIRRLPLDVRHRVWKSSSMNLRYFVKFEKIIRTLPELMKDTGRKELMMVLLKKDSKIIRNYNYKESAGDDDVTMSSDEYLQFIGDVEKTIKESVSEDTDTDISSDE</sequence>
<comment type="caution">
    <text evidence="1">The sequence shown here is derived from an EMBL/GenBank/DDBJ whole genome shotgun (WGS) entry which is preliminary data.</text>
</comment>
<protein>
    <submittedName>
        <fullName evidence="1">Uncharacterized protein</fullName>
    </submittedName>
</protein>